<dbReference type="EMBL" id="CARXXK010000004">
    <property type="protein sequence ID" value="CAI6366125.1"/>
    <property type="molecule type" value="Genomic_DNA"/>
</dbReference>
<evidence type="ECO:0000313" key="3">
    <source>
        <dbReference type="Proteomes" id="UP001160148"/>
    </source>
</evidence>
<keyword evidence="3" id="KW-1185">Reference proteome</keyword>
<dbReference type="Proteomes" id="UP001160148">
    <property type="component" value="Unassembled WGS sequence"/>
</dbReference>
<dbReference type="InterPro" id="IPR008906">
    <property type="entry name" value="HATC_C_dom"/>
</dbReference>
<evidence type="ECO:0000259" key="1">
    <source>
        <dbReference type="Pfam" id="PF05699"/>
    </source>
</evidence>
<sequence length="446" mass="50966">MANDILDTLQKNELDPDNLVFQSYDFASSMSGVFNGAQQKLTEILGRKIPYIPCQAHRINTFIEHGCEASIIISDMFSVMQELYVFFSSSTKRYSPLLNKLVDIEIALKLRNLSKTRWTARAEAIKSVWSSFNVIIEVLDEITNTKDKFDKSTRNAAYSLSKRLISVDFVVSILFMKNVMYKMKLLTECLESTELNIADAIIFMSSTLESLNIINSDIDGMDNLINSSIAFLKSFDVDAEKEFLVRHRRRLVPKRLDNNRDNAANISFKTFYRKEYKSVLDELTSLMKNNLESCIGTIKPLYNMFNPPVSRNNLSETGIQDAMSFLPKQFVVDPLHLQVELEVLYDQCKEVETVSDVAAVSEQTKKMLPIANRMCRLLCTAPVTVAGNERSFSKLKLIKNYLRTTQSDSRLSDLLLLSSEKDIVDDIKLDLIAKQWSILKKRRICI</sequence>
<reference evidence="2 3" key="1">
    <citation type="submission" date="2023-01" db="EMBL/GenBank/DDBJ databases">
        <authorList>
            <person name="Whitehead M."/>
        </authorList>
    </citation>
    <scope>NUCLEOTIDE SEQUENCE [LARGE SCALE GENOMIC DNA]</scope>
</reference>
<dbReference type="AlphaFoldDB" id="A0AAV0XCG9"/>
<dbReference type="Pfam" id="PF05699">
    <property type="entry name" value="Dimer_Tnp_hAT"/>
    <property type="match status" value="1"/>
</dbReference>
<dbReference type="PANTHER" id="PTHR46289:SF14">
    <property type="entry name" value="DUF4371 DOMAIN-CONTAINING PROTEIN"/>
    <property type="match status" value="1"/>
</dbReference>
<organism evidence="2 3">
    <name type="scientific">Macrosiphum euphorbiae</name>
    <name type="common">potato aphid</name>
    <dbReference type="NCBI Taxonomy" id="13131"/>
    <lineage>
        <taxon>Eukaryota</taxon>
        <taxon>Metazoa</taxon>
        <taxon>Ecdysozoa</taxon>
        <taxon>Arthropoda</taxon>
        <taxon>Hexapoda</taxon>
        <taxon>Insecta</taxon>
        <taxon>Pterygota</taxon>
        <taxon>Neoptera</taxon>
        <taxon>Paraneoptera</taxon>
        <taxon>Hemiptera</taxon>
        <taxon>Sternorrhyncha</taxon>
        <taxon>Aphidomorpha</taxon>
        <taxon>Aphidoidea</taxon>
        <taxon>Aphididae</taxon>
        <taxon>Macrosiphini</taxon>
        <taxon>Macrosiphum</taxon>
    </lineage>
</organism>
<proteinExistence type="predicted"/>
<dbReference type="InterPro" id="IPR012337">
    <property type="entry name" value="RNaseH-like_sf"/>
</dbReference>
<dbReference type="SUPFAM" id="SSF53098">
    <property type="entry name" value="Ribonuclease H-like"/>
    <property type="match status" value="1"/>
</dbReference>
<accession>A0AAV0XCG9</accession>
<name>A0AAV0XCG9_9HEMI</name>
<gene>
    <name evidence="2" type="ORF">MEUPH1_LOCUS20747</name>
</gene>
<dbReference type="InterPro" id="IPR052958">
    <property type="entry name" value="IFN-induced_PKR_regulator"/>
</dbReference>
<protein>
    <recommendedName>
        <fullName evidence="1">HAT C-terminal dimerisation domain-containing protein</fullName>
    </recommendedName>
</protein>
<evidence type="ECO:0000313" key="2">
    <source>
        <dbReference type="EMBL" id="CAI6366125.1"/>
    </source>
</evidence>
<comment type="caution">
    <text evidence="2">The sequence shown here is derived from an EMBL/GenBank/DDBJ whole genome shotgun (WGS) entry which is preliminary data.</text>
</comment>
<feature type="domain" description="HAT C-terminal dimerisation" evidence="1">
    <location>
        <begin position="362"/>
        <end position="422"/>
    </location>
</feature>
<dbReference type="GO" id="GO:0046983">
    <property type="term" value="F:protein dimerization activity"/>
    <property type="evidence" value="ECO:0007669"/>
    <property type="project" value="InterPro"/>
</dbReference>
<dbReference type="PANTHER" id="PTHR46289">
    <property type="entry name" value="52 KDA REPRESSOR OF THE INHIBITOR OF THE PROTEIN KINASE-LIKE PROTEIN-RELATED"/>
    <property type="match status" value="1"/>
</dbReference>